<dbReference type="OrthoDB" id="278248at2"/>
<dbReference type="Gene3D" id="1.25.10.10">
    <property type="entry name" value="Leucine-rich Repeat Variant"/>
    <property type="match status" value="1"/>
</dbReference>
<gene>
    <name evidence="1" type="ORF">DMB68_07750</name>
</gene>
<sequence>MSLINYSNEKLFDRLLNNKSNKNYWKYITELRKRTEKSVFEKSVELTKSNVAKEKILGINILSQFGYPRLHVKEILKIYFDLLKKETDKDVISAIFYGIGHNNENLTDKQIGIICPYKNHKSVNVRYSLVYAILAIDKTKSIETLIQLSKDKDSDIRDWATFGIGSQIETDNELIRKALWERVNDKYKNIRHEAIAGLAKRKDENIKGVLKNELLEIDDSGSLILEIIEEFGDKTFIPLIEEQIKSNKVLKKVNEDWLLQTLEKLSLPK</sequence>
<organism evidence="1 2">
    <name type="scientific">Flavobacterium hydrophilum</name>
    <dbReference type="NCBI Taxonomy" id="2211445"/>
    <lineage>
        <taxon>Bacteria</taxon>
        <taxon>Pseudomonadati</taxon>
        <taxon>Bacteroidota</taxon>
        <taxon>Flavobacteriia</taxon>
        <taxon>Flavobacteriales</taxon>
        <taxon>Flavobacteriaceae</taxon>
        <taxon>Flavobacterium</taxon>
    </lineage>
</organism>
<dbReference type="InterPro" id="IPR011989">
    <property type="entry name" value="ARM-like"/>
</dbReference>
<protein>
    <recommendedName>
        <fullName evidence="3">HEAT repeat domain-containing protein</fullName>
    </recommendedName>
</protein>
<dbReference type="Proteomes" id="UP000247681">
    <property type="component" value="Unassembled WGS sequence"/>
</dbReference>
<evidence type="ECO:0008006" key="3">
    <source>
        <dbReference type="Google" id="ProtNLM"/>
    </source>
</evidence>
<dbReference type="InterPro" id="IPR016024">
    <property type="entry name" value="ARM-type_fold"/>
</dbReference>
<evidence type="ECO:0000313" key="2">
    <source>
        <dbReference type="Proteomes" id="UP000247681"/>
    </source>
</evidence>
<comment type="caution">
    <text evidence="1">The sequence shown here is derived from an EMBL/GenBank/DDBJ whole genome shotgun (WGS) entry which is preliminary data.</text>
</comment>
<dbReference type="AlphaFoldDB" id="A0A2V4C6R2"/>
<dbReference type="RefSeq" id="WP_110346035.1">
    <property type="nucleotide sequence ID" value="NZ_QJHL01000001.1"/>
</dbReference>
<proteinExistence type="predicted"/>
<keyword evidence="2" id="KW-1185">Reference proteome</keyword>
<dbReference type="EMBL" id="QJHL01000001">
    <property type="protein sequence ID" value="PXY47031.1"/>
    <property type="molecule type" value="Genomic_DNA"/>
</dbReference>
<reference evidence="1 2" key="1">
    <citation type="submission" date="2018-05" db="EMBL/GenBank/DDBJ databases">
        <title>Flavobacterium sp. strain IMCC34758, incomplete genome.</title>
        <authorList>
            <person name="Joung Y."/>
        </authorList>
    </citation>
    <scope>NUCLEOTIDE SEQUENCE [LARGE SCALE GENOMIC DNA]</scope>
    <source>
        <strain evidence="1 2">IMCC34758</strain>
    </source>
</reference>
<accession>A0A2V4C6R2</accession>
<evidence type="ECO:0000313" key="1">
    <source>
        <dbReference type="EMBL" id="PXY47031.1"/>
    </source>
</evidence>
<name>A0A2V4C6R2_9FLAO</name>
<dbReference type="SUPFAM" id="SSF48371">
    <property type="entry name" value="ARM repeat"/>
    <property type="match status" value="1"/>
</dbReference>